<organism evidence="2 3">
    <name type="scientific">Martelella radicis</name>
    <dbReference type="NCBI Taxonomy" id="1397476"/>
    <lineage>
        <taxon>Bacteria</taxon>
        <taxon>Pseudomonadati</taxon>
        <taxon>Pseudomonadota</taxon>
        <taxon>Alphaproteobacteria</taxon>
        <taxon>Hyphomicrobiales</taxon>
        <taxon>Aurantimonadaceae</taxon>
        <taxon>Martelella</taxon>
    </lineage>
</organism>
<sequence length="98" mass="11178">MYQLQRFKLLLIWLAINAFLPYLVRLSGIVTIENSLTVGILVLVLLQGLNLVFLRKHWKLAAVTIILNILGFVIVGYFSIVYAIYPIIKVVLLPLIQQ</sequence>
<proteinExistence type="predicted"/>
<dbReference type="AlphaFoldDB" id="A0A7W6KFJ9"/>
<protein>
    <submittedName>
        <fullName evidence="2">Uncharacterized protein</fullName>
    </submittedName>
</protein>
<dbReference type="EMBL" id="JACIDZ010000001">
    <property type="protein sequence ID" value="MBB4120314.1"/>
    <property type="molecule type" value="Genomic_DNA"/>
</dbReference>
<reference evidence="2 3" key="1">
    <citation type="submission" date="2020-08" db="EMBL/GenBank/DDBJ databases">
        <title>Genomic Encyclopedia of Type Strains, Phase IV (KMG-IV): sequencing the most valuable type-strain genomes for metagenomic binning, comparative biology and taxonomic classification.</title>
        <authorList>
            <person name="Goeker M."/>
        </authorList>
    </citation>
    <scope>NUCLEOTIDE SEQUENCE [LARGE SCALE GENOMIC DNA]</scope>
    <source>
        <strain evidence="2 3">DSM 28101</strain>
    </source>
</reference>
<keyword evidence="1" id="KW-0472">Membrane</keyword>
<name>A0A7W6KFJ9_9HYPH</name>
<feature type="transmembrane region" description="Helical" evidence="1">
    <location>
        <begin position="60"/>
        <end position="85"/>
    </location>
</feature>
<evidence type="ECO:0000313" key="3">
    <source>
        <dbReference type="Proteomes" id="UP000530571"/>
    </source>
</evidence>
<keyword evidence="1" id="KW-1133">Transmembrane helix</keyword>
<keyword evidence="3" id="KW-1185">Reference proteome</keyword>
<feature type="transmembrane region" description="Helical" evidence="1">
    <location>
        <begin position="7"/>
        <end position="24"/>
    </location>
</feature>
<gene>
    <name evidence="2" type="ORF">GGR30_000209</name>
</gene>
<accession>A0A7W6KFJ9</accession>
<comment type="caution">
    <text evidence="2">The sequence shown here is derived from an EMBL/GenBank/DDBJ whole genome shotgun (WGS) entry which is preliminary data.</text>
</comment>
<dbReference type="Proteomes" id="UP000530571">
    <property type="component" value="Unassembled WGS sequence"/>
</dbReference>
<evidence type="ECO:0000313" key="2">
    <source>
        <dbReference type="EMBL" id="MBB4120314.1"/>
    </source>
</evidence>
<feature type="transmembrane region" description="Helical" evidence="1">
    <location>
        <begin position="36"/>
        <end position="53"/>
    </location>
</feature>
<evidence type="ECO:0000256" key="1">
    <source>
        <dbReference type="SAM" id="Phobius"/>
    </source>
</evidence>
<keyword evidence="1" id="KW-0812">Transmembrane</keyword>
<dbReference type="RefSeq" id="WP_183481366.1">
    <property type="nucleotide sequence ID" value="NZ_JACIDZ010000001.1"/>
</dbReference>